<accession>A0A1F8C0M2</accession>
<feature type="region of interest" description="Disordered" evidence="1">
    <location>
        <begin position="1"/>
        <end position="21"/>
    </location>
</feature>
<evidence type="ECO:0000256" key="1">
    <source>
        <dbReference type="SAM" id="MobiDB-lite"/>
    </source>
</evidence>
<feature type="transmembrane region" description="Helical" evidence="2">
    <location>
        <begin position="33"/>
        <end position="53"/>
    </location>
</feature>
<dbReference type="InterPro" id="IPR000871">
    <property type="entry name" value="Beta-lactam_class-A"/>
</dbReference>
<dbReference type="Proteomes" id="UP000178429">
    <property type="component" value="Unassembled WGS sequence"/>
</dbReference>
<feature type="compositionally biased region" description="Basic and acidic residues" evidence="1">
    <location>
        <begin position="1"/>
        <end position="14"/>
    </location>
</feature>
<dbReference type="AlphaFoldDB" id="A0A1F8C0M2"/>
<keyword evidence="2" id="KW-0812">Transmembrane</keyword>
<evidence type="ECO:0000313" key="5">
    <source>
        <dbReference type="Proteomes" id="UP000178429"/>
    </source>
</evidence>
<proteinExistence type="predicted"/>
<dbReference type="GO" id="GO:0008800">
    <property type="term" value="F:beta-lactamase activity"/>
    <property type="evidence" value="ECO:0007669"/>
    <property type="project" value="InterPro"/>
</dbReference>
<evidence type="ECO:0000256" key="2">
    <source>
        <dbReference type="SAM" id="Phobius"/>
    </source>
</evidence>
<evidence type="ECO:0000313" key="4">
    <source>
        <dbReference type="EMBL" id="OGM69680.1"/>
    </source>
</evidence>
<protein>
    <recommendedName>
        <fullName evidence="3">Beta-lactamase class A catalytic domain-containing protein</fullName>
    </recommendedName>
</protein>
<dbReference type="GO" id="GO:0030655">
    <property type="term" value="P:beta-lactam antibiotic catabolic process"/>
    <property type="evidence" value="ECO:0007669"/>
    <property type="project" value="InterPro"/>
</dbReference>
<dbReference type="PANTHER" id="PTHR35333:SF3">
    <property type="entry name" value="BETA-LACTAMASE-TYPE TRANSPEPTIDASE FOLD CONTAINING PROTEIN"/>
    <property type="match status" value="1"/>
</dbReference>
<comment type="caution">
    <text evidence="4">The sequence shown here is derived from an EMBL/GenBank/DDBJ whole genome shotgun (WGS) entry which is preliminary data.</text>
</comment>
<dbReference type="InterPro" id="IPR012338">
    <property type="entry name" value="Beta-lactam/transpept-like"/>
</dbReference>
<feature type="domain" description="Beta-lactamase class A catalytic" evidence="3">
    <location>
        <begin position="110"/>
        <end position="288"/>
    </location>
</feature>
<evidence type="ECO:0000259" key="3">
    <source>
        <dbReference type="Pfam" id="PF13354"/>
    </source>
</evidence>
<dbReference type="InterPro" id="IPR045155">
    <property type="entry name" value="Beta-lactam_cat"/>
</dbReference>
<reference evidence="4 5" key="1">
    <citation type="journal article" date="2016" name="Nat. Commun.">
        <title>Thousands of microbial genomes shed light on interconnected biogeochemical processes in an aquifer system.</title>
        <authorList>
            <person name="Anantharaman K."/>
            <person name="Brown C.T."/>
            <person name="Hug L.A."/>
            <person name="Sharon I."/>
            <person name="Castelle C.J."/>
            <person name="Probst A.J."/>
            <person name="Thomas B.C."/>
            <person name="Singh A."/>
            <person name="Wilkins M.J."/>
            <person name="Karaoz U."/>
            <person name="Brodie E.L."/>
            <person name="Williams K.H."/>
            <person name="Hubbard S.S."/>
            <person name="Banfield J.F."/>
        </authorList>
    </citation>
    <scope>NUCLEOTIDE SEQUENCE [LARGE SCALE GENOMIC DNA]</scope>
</reference>
<dbReference type="STRING" id="1802525.A2975_01035"/>
<sequence>MFPFAKRSEEESLPQKKKVHKKEPVGWTSKERVVVLFVLGVTVFASAILGLSAREWKLPGLPRISLPDLSFEGTIVLEGKKGEETKPVDAKKVITEFKAKTKNLSGVYGFWVVRLPERTEYGISGTEVFQAASLIKMPVLMALYREAEAGNIDLDEEVDGGVTYREMAKVMGKRSDNAAFNKVREKLGDRLVQETIFALGMTATSLSENETTPKDMALLFNNLWGSHYLTKASSDEILEYLTDTIYEEHLAAGVPEDVRVAHKYGLEIHVVNDGGIVYAARPYIVVIMSKGAIESEANAVFPELSKLIYEFEVSN</sequence>
<dbReference type="EMBL" id="MGHL01000010">
    <property type="protein sequence ID" value="OGM69680.1"/>
    <property type="molecule type" value="Genomic_DNA"/>
</dbReference>
<keyword evidence="2" id="KW-0472">Membrane</keyword>
<dbReference type="SUPFAM" id="SSF56601">
    <property type="entry name" value="beta-lactamase/transpeptidase-like"/>
    <property type="match status" value="1"/>
</dbReference>
<organism evidence="4 5">
    <name type="scientific">Candidatus Woesebacteria bacterium RIFCSPLOWO2_01_FULL_44_14</name>
    <dbReference type="NCBI Taxonomy" id="1802525"/>
    <lineage>
        <taxon>Bacteria</taxon>
        <taxon>Candidatus Woeseibacteriota</taxon>
    </lineage>
</organism>
<dbReference type="GO" id="GO:0046677">
    <property type="term" value="P:response to antibiotic"/>
    <property type="evidence" value="ECO:0007669"/>
    <property type="project" value="InterPro"/>
</dbReference>
<keyword evidence="2" id="KW-1133">Transmembrane helix</keyword>
<gene>
    <name evidence="4" type="ORF">A2975_01035</name>
</gene>
<dbReference type="Gene3D" id="3.40.710.10">
    <property type="entry name" value="DD-peptidase/beta-lactamase superfamily"/>
    <property type="match status" value="1"/>
</dbReference>
<dbReference type="Pfam" id="PF13354">
    <property type="entry name" value="Beta-lactamase2"/>
    <property type="match status" value="1"/>
</dbReference>
<name>A0A1F8C0M2_9BACT</name>
<dbReference type="PANTHER" id="PTHR35333">
    <property type="entry name" value="BETA-LACTAMASE"/>
    <property type="match status" value="1"/>
</dbReference>